<dbReference type="InterPro" id="IPR014245">
    <property type="entry name" value="Spore_III_AF"/>
</dbReference>
<sequence>MMNFLTDWISNIVLIILLAVIVDLLIPNSSFQKYIKMVVGLLLILAILNPILKIAGSNVDKVFEAIGVEHQFNESDIKNSIEKNKKEIQDSQSAYILEQTRVHMENLVKEELKANYGVAILSLQLIPKSGPSQGELTAKTIDSVHVVIGQGGDQKDISVPAVKKVEINADQPVQKEKETQIEAKPIQTFLAKKWQMKKENVLIFTEGGEENGG</sequence>
<dbReference type="RefSeq" id="WP_290400817.1">
    <property type="nucleotide sequence ID" value="NZ_JAUHLN010000003.1"/>
</dbReference>
<evidence type="ECO:0000313" key="2">
    <source>
        <dbReference type="EMBL" id="MDN4074704.1"/>
    </source>
</evidence>
<dbReference type="NCBIfam" id="TIGR02896">
    <property type="entry name" value="spore_III_AF"/>
    <property type="match status" value="1"/>
</dbReference>
<keyword evidence="1" id="KW-1133">Transmembrane helix</keyword>
<keyword evidence="1" id="KW-0812">Transmembrane</keyword>
<keyword evidence="1" id="KW-0472">Membrane</keyword>
<dbReference type="EMBL" id="JAUHLN010000003">
    <property type="protein sequence ID" value="MDN4074704.1"/>
    <property type="molecule type" value="Genomic_DNA"/>
</dbReference>
<protein>
    <submittedName>
        <fullName evidence="2">Stage III sporulation protein AF</fullName>
    </submittedName>
</protein>
<name>A0ABT8EA06_9BACL</name>
<dbReference type="Proteomes" id="UP001168694">
    <property type="component" value="Unassembled WGS sequence"/>
</dbReference>
<reference evidence="2" key="1">
    <citation type="submission" date="2023-06" db="EMBL/GenBank/DDBJ databases">
        <title>Draft Genome Sequences of Representative Paenibacillus Polymyxa, Bacillus cereus, Fictibacillus sp., and Brevibacillus agri Strains Isolated from Amazonian Dark Earth.</title>
        <authorList>
            <person name="Pellegrinetti T.A."/>
            <person name="Cunha I.C.M."/>
            <person name="Chaves M.G."/>
            <person name="Freitas A.S."/>
            <person name="Silva A.V.R."/>
            <person name="Tsai S.M."/>
            <person name="Mendes L.W."/>
        </authorList>
    </citation>
    <scope>NUCLEOTIDE SEQUENCE</scope>
    <source>
        <strain evidence="2">CENA-BCM004</strain>
    </source>
</reference>
<dbReference type="Pfam" id="PF09581">
    <property type="entry name" value="Spore_III_AF"/>
    <property type="match status" value="1"/>
</dbReference>
<proteinExistence type="predicted"/>
<evidence type="ECO:0000256" key="1">
    <source>
        <dbReference type="SAM" id="Phobius"/>
    </source>
</evidence>
<keyword evidence="3" id="KW-1185">Reference proteome</keyword>
<comment type="caution">
    <text evidence="2">The sequence shown here is derived from an EMBL/GenBank/DDBJ whole genome shotgun (WGS) entry which is preliminary data.</text>
</comment>
<organism evidence="2 3">
    <name type="scientific">Fictibacillus terranigra</name>
    <dbReference type="NCBI Taxonomy" id="3058424"/>
    <lineage>
        <taxon>Bacteria</taxon>
        <taxon>Bacillati</taxon>
        <taxon>Bacillota</taxon>
        <taxon>Bacilli</taxon>
        <taxon>Bacillales</taxon>
        <taxon>Fictibacillaceae</taxon>
        <taxon>Fictibacillus</taxon>
    </lineage>
</organism>
<feature type="transmembrane region" description="Helical" evidence="1">
    <location>
        <begin position="38"/>
        <end position="56"/>
    </location>
</feature>
<evidence type="ECO:0000313" key="3">
    <source>
        <dbReference type="Proteomes" id="UP001168694"/>
    </source>
</evidence>
<feature type="transmembrane region" description="Helical" evidence="1">
    <location>
        <begin position="6"/>
        <end position="26"/>
    </location>
</feature>
<gene>
    <name evidence="2" type="primary">spoIIIAF</name>
    <name evidence="2" type="ORF">QYF49_17105</name>
</gene>
<accession>A0ABT8EA06</accession>